<sequence length="30" mass="3388">RDNDDRGIDDLMTEIDHLFVHSTAEASVQS</sequence>
<dbReference type="EMBL" id="FTNR01000038">
    <property type="protein sequence ID" value="SIS21629.1"/>
    <property type="molecule type" value="Genomic_DNA"/>
</dbReference>
<keyword evidence="2" id="KW-1185">Reference proteome</keyword>
<dbReference type="AlphaFoldDB" id="A0A1N7H9S5"/>
<reference evidence="2" key="1">
    <citation type="submission" date="2017-01" db="EMBL/GenBank/DDBJ databases">
        <authorList>
            <person name="Varghese N."/>
            <person name="Submissions S."/>
        </authorList>
    </citation>
    <scope>NUCLEOTIDE SEQUENCE [LARGE SCALE GENOMIC DNA]</scope>
    <source>
        <strain evidence="2">type strain: HArc-</strain>
    </source>
</reference>
<gene>
    <name evidence="1" type="ORF">SAMN05421752_1381</name>
</gene>
<evidence type="ECO:0000313" key="1">
    <source>
        <dbReference type="EMBL" id="SIS21629.1"/>
    </source>
</evidence>
<proteinExistence type="predicted"/>
<organism evidence="1 2">
    <name type="scientific">Natronorubrum thiooxidans</name>
    <dbReference type="NCBI Taxonomy" id="308853"/>
    <lineage>
        <taxon>Archaea</taxon>
        <taxon>Methanobacteriati</taxon>
        <taxon>Methanobacteriota</taxon>
        <taxon>Stenosarchaea group</taxon>
        <taxon>Halobacteria</taxon>
        <taxon>Halobacteriales</taxon>
        <taxon>Natrialbaceae</taxon>
        <taxon>Natronorubrum</taxon>
    </lineage>
</organism>
<accession>A0A1N7H9S5</accession>
<protein>
    <submittedName>
        <fullName evidence="1">Uncharacterized protein</fullName>
    </submittedName>
</protein>
<evidence type="ECO:0000313" key="2">
    <source>
        <dbReference type="Proteomes" id="UP000185936"/>
    </source>
</evidence>
<feature type="non-terminal residue" evidence="1">
    <location>
        <position position="1"/>
    </location>
</feature>
<dbReference type="Proteomes" id="UP000185936">
    <property type="component" value="Unassembled WGS sequence"/>
</dbReference>
<name>A0A1N7H9S5_9EURY</name>